<dbReference type="EMBL" id="CP002457">
    <property type="protein sequence ID" value="ADV53200.1"/>
    <property type="molecule type" value="Genomic_DNA"/>
</dbReference>
<dbReference type="KEGG" id="shp:Sput200_0719"/>
<evidence type="ECO:0008006" key="3">
    <source>
        <dbReference type="Google" id="ProtNLM"/>
    </source>
</evidence>
<gene>
    <name evidence="1" type="ordered locus">Sput200_0719</name>
</gene>
<accession>E6XJM4</accession>
<dbReference type="AlphaFoldDB" id="E6XJM4"/>
<protein>
    <recommendedName>
        <fullName evidence="3">PAS domain-containing protein</fullName>
    </recommendedName>
</protein>
<name>E6XJM4_SHEP2</name>
<dbReference type="OrthoDB" id="5421973at2"/>
<evidence type="ECO:0000313" key="1">
    <source>
        <dbReference type="EMBL" id="ADV53200.1"/>
    </source>
</evidence>
<sequence length="118" mass="13477">MVDQKILNAFQLMWGPFPEPVMLVHKDRTILAVNDLCRSIGTPIGIKCFSLNMEEGKTTCKRCKANMALRQERTICSEEIQNDKRVLGYWMPLKEEKDVFVHFGIGCAAAMELQISQQ</sequence>
<organism evidence="1 2">
    <name type="scientific">Shewanella putrefaciens (strain 200)</name>
    <dbReference type="NCBI Taxonomy" id="399804"/>
    <lineage>
        <taxon>Bacteria</taxon>
        <taxon>Pseudomonadati</taxon>
        <taxon>Pseudomonadota</taxon>
        <taxon>Gammaproteobacteria</taxon>
        <taxon>Alteromonadales</taxon>
        <taxon>Shewanellaceae</taxon>
        <taxon>Shewanella</taxon>
    </lineage>
</organism>
<dbReference type="HOGENOM" id="CLU_164523_0_0_6"/>
<dbReference type="Proteomes" id="UP000008209">
    <property type="component" value="Chromosome"/>
</dbReference>
<reference evidence="1 2" key="1">
    <citation type="submission" date="2011-01" db="EMBL/GenBank/DDBJ databases">
        <title>Complete sequence of Shewanella putrefaciens 200.</title>
        <authorList>
            <consortium name="US DOE Joint Genome Institute"/>
            <person name="Lucas S."/>
            <person name="Copeland A."/>
            <person name="Lapidus A."/>
            <person name="Cheng J.-F."/>
            <person name="Bruce D."/>
            <person name="Goodwin L."/>
            <person name="Pitluck S."/>
            <person name="Munk A.C."/>
            <person name="Detter J.C."/>
            <person name="Han C."/>
            <person name="Tapia R."/>
            <person name="Land M."/>
            <person name="Hauser L."/>
            <person name="Chang Y.-J."/>
            <person name="Jeffries C."/>
            <person name="Kyrpides N."/>
            <person name="Ivanova N."/>
            <person name="Mikhailova N."/>
            <person name="Kolker E."/>
            <person name="Lawrence C."/>
            <person name="McCue L.A."/>
            <person name="DiChristina T."/>
            <person name="Nealson K."/>
            <person name="Fredrickson J.K."/>
            <person name="Woyke T."/>
        </authorList>
    </citation>
    <scope>NUCLEOTIDE SEQUENCE [LARGE SCALE GENOMIC DNA]</scope>
    <source>
        <strain evidence="1 2">200</strain>
    </source>
</reference>
<proteinExistence type="predicted"/>
<evidence type="ECO:0000313" key="2">
    <source>
        <dbReference type="Proteomes" id="UP000008209"/>
    </source>
</evidence>